<dbReference type="Proteomes" id="UP001431784">
    <property type="component" value="Unassembled WGS sequence"/>
</dbReference>
<comment type="caution">
    <text evidence="1">The sequence shown here is derived from an EMBL/GenBank/DDBJ whole genome shotgun (WGS) entry which is preliminary data.</text>
</comment>
<evidence type="ECO:0000313" key="2">
    <source>
        <dbReference type="Proteomes" id="UP001431784"/>
    </source>
</evidence>
<sequence>MGARSIILGAAFALAVPYQAMGQGGPLLMPSGEMAYPLDEIYDEDQSMIRLRYVVPKLAEPASLYAADALRVFEDMLWLCSTQLRSLADIGEFPQDQGWQGAIITMLEHEIPFGTRDADVVQFFEGFLFGMDGCEMEDDVYHD</sequence>
<dbReference type="Pfam" id="PF20107">
    <property type="entry name" value="DUF6497"/>
    <property type="match status" value="1"/>
</dbReference>
<dbReference type="InterPro" id="IPR045467">
    <property type="entry name" value="DUF6497"/>
</dbReference>
<evidence type="ECO:0000313" key="1">
    <source>
        <dbReference type="EMBL" id="MDD7970404.1"/>
    </source>
</evidence>
<proteinExistence type="predicted"/>
<gene>
    <name evidence="1" type="ORF">PUT78_04765</name>
</gene>
<keyword evidence="2" id="KW-1185">Reference proteome</keyword>
<accession>A0ABT5T5R4</accession>
<name>A0ABT5T5R4_9RHOB</name>
<protein>
    <submittedName>
        <fullName evidence="1">DUF6497 family protein</fullName>
    </submittedName>
</protein>
<organism evidence="1 2">
    <name type="scientific">Roseinatronobacter alkalisoli</name>
    <dbReference type="NCBI Taxonomy" id="3028235"/>
    <lineage>
        <taxon>Bacteria</taxon>
        <taxon>Pseudomonadati</taxon>
        <taxon>Pseudomonadota</taxon>
        <taxon>Alphaproteobacteria</taxon>
        <taxon>Rhodobacterales</taxon>
        <taxon>Paracoccaceae</taxon>
        <taxon>Roseinatronobacter</taxon>
    </lineage>
</organism>
<reference evidence="1" key="1">
    <citation type="submission" date="2023-02" db="EMBL/GenBank/DDBJ databases">
        <title>Description of Roseinatronobacter alkalisoli sp. nov., an alkaliphilic bacerium isolated from soda soil.</title>
        <authorList>
            <person name="Wei W."/>
        </authorList>
    </citation>
    <scope>NUCLEOTIDE SEQUENCE</scope>
    <source>
        <strain evidence="1">HJB301</strain>
    </source>
</reference>
<dbReference type="EMBL" id="JAQZSM010000003">
    <property type="protein sequence ID" value="MDD7970404.1"/>
    <property type="molecule type" value="Genomic_DNA"/>
</dbReference>